<protein>
    <submittedName>
        <fullName evidence="2">Uncharacterized protein</fullName>
    </submittedName>
</protein>
<dbReference type="Proteomes" id="UP001500556">
    <property type="component" value="Unassembled WGS sequence"/>
</dbReference>
<proteinExistence type="predicted"/>
<sequence length="92" mass="9721">MHALGERRDPPRLCGEVEQDRVRRGVDRGVDAGGVLAHGLQELDEPDEADADAVGGLPVEVVRLVPVLLVVLLVVPVVVLLVVLLVVLVGHG</sequence>
<evidence type="ECO:0000313" key="3">
    <source>
        <dbReference type="Proteomes" id="UP001500556"/>
    </source>
</evidence>
<accession>A0ABP8XQE5</accession>
<name>A0ABP8XQE5_9MICO</name>
<evidence type="ECO:0000313" key="2">
    <source>
        <dbReference type="EMBL" id="GAA4713089.1"/>
    </source>
</evidence>
<gene>
    <name evidence="2" type="ORF">GCM10025782_06580</name>
</gene>
<comment type="caution">
    <text evidence="2">The sequence shown here is derived from an EMBL/GenBank/DDBJ whole genome shotgun (WGS) entry which is preliminary data.</text>
</comment>
<evidence type="ECO:0000256" key="1">
    <source>
        <dbReference type="SAM" id="Phobius"/>
    </source>
</evidence>
<organism evidence="2 3">
    <name type="scientific">Pedococcus ginsenosidimutans</name>
    <dbReference type="NCBI Taxonomy" id="490570"/>
    <lineage>
        <taxon>Bacteria</taxon>
        <taxon>Bacillati</taxon>
        <taxon>Actinomycetota</taxon>
        <taxon>Actinomycetes</taxon>
        <taxon>Micrococcales</taxon>
        <taxon>Intrasporangiaceae</taxon>
        <taxon>Pedococcus</taxon>
    </lineage>
</organism>
<keyword evidence="1" id="KW-1133">Transmembrane helix</keyword>
<feature type="transmembrane region" description="Helical" evidence="1">
    <location>
        <begin position="67"/>
        <end position="89"/>
    </location>
</feature>
<dbReference type="EMBL" id="BAABLO010000001">
    <property type="protein sequence ID" value="GAA4713089.1"/>
    <property type="molecule type" value="Genomic_DNA"/>
</dbReference>
<keyword evidence="1" id="KW-0812">Transmembrane</keyword>
<keyword evidence="3" id="KW-1185">Reference proteome</keyword>
<keyword evidence="1" id="KW-0472">Membrane</keyword>
<reference evidence="3" key="1">
    <citation type="journal article" date="2019" name="Int. J. Syst. Evol. Microbiol.">
        <title>The Global Catalogue of Microorganisms (GCM) 10K type strain sequencing project: providing services to taxonomists for standard genome sequencing and annotation.</title>
        <authorList>
            <consortium name="The Broad Institute Genomics Platform"/>
            <consortium name="The Broad Institute Genome Sequencing Center for Infectious Disease"/>
            <person name="Wu L."/>
            <person name="Ma J."/>
        </authorList>
    </citation>
    <scope>NUCLEOTIDE SEQUENCE [LARGE SCALE GENOMIC DNA]</scope>
    <source>
        <strain evidence="3">JCM 18961</strain>
    </source>
</reference>